<protein>
    <submittedName>
        <fullName evidence="1">Uncharacterized protein</fullName>
    </submittedName>
</protein>
<dbReference type="AlphaFoldDB" id="A0A350H925"/>
<comment type="caution">
    <text evidence="1">The sequence shown here is derived from an EMBL/GenBank/DDBJ whole genome shotgun (WGS) entry which is preliminary data.</text>
</comment>
<dbReference type="EMBL" id="DMZY01000079">
    <property type="protein sequence ID" value="HAV92041.1"/>
    <property type="molecule type" value="Genomic_DNA"/>
</dbReference>
<proteinExistence type="predicted"/>
<evidence type="ECO:0000313" key="1">
    <source>
        <dbReference type="EMBL" id="HAV92041.1"/>
    </source>
</evidence>
<dbReference type="Proteomes" id="UP000264062">
    <property type="component" value="Unassembled WGS sequence"/>
</dbReference>
<reference evidence="1 2" key="1">
    <citation type="journal article" date="2018" name="Nat. Biotechnol.">
        <title>A standardized bacterial taxonomy based on genome phylogeny substantially revises the tree of life.</title>
        <authorList>
            <person name="Parks D.H."/>
            <person name="Chuvochina M."/>
            <person name="Waite D.W."/>
            <person name="Rinke C."/>
            <person name="Skarshewski A."/>
            <person name="Chaumeil P.A."/>
            <person name="Hugenholtz P."/>
        </authorList>
    </citation>
    <scope>NUCLEOTIDE SEQUENCE [LARGE SCALE GENOMIC DNA]</scope>
    <source>
        <strain evidence="1">UBA9956</strain>
    </source>
</reference>
<accession>A0A350H925</accession>
<evidence type="ECO:0000313" key="2">
    <source>
        <dbReference type="Proteomes" id="UP000264062"/>
    </source>
</evidence>
<organism evidence="1 2">
    <name type="scientific">candidate division WOR-3 bacterium</name>
    <dbReference type="NCBI Taxonomy" id="2052148"/>
    <lineage>
        <taxon>Bacteria</taxon>
        <taxon>Bacteria division WOR-3</taxon>
    </lineage>
</organism>
<sequence length="75" mass="8845">MRVAKEEVKKMLESLPNDAFEDIQYHIYVQEKIKKGLLDVKEGRVFSQKEAESRMSKDLWALWSSKAKKTNDTRN</sequence>
<name>A0A350H925_UNCW3</name>
<gene>
    <name evidence="1" type="ORF">DCW38_02540</name>
</gene>